<keyword evidence="6 9" id="KW-1133">Transmembrane helix</keyword>
<dbReference type="InterPro" id="IPR005829">
    <property type="entry name" value="Sugar_transporter_CS"/>
</dbReference>
<reference evidence="11" key="2">
    <citation type="submission" date="2022-10" db="EMBL/GenBank/DDBJ databases">
        <authorList>
            <consortium name="ENA_rothamsted_submissions"/>
            <consortium name="culmorum"/>
            <person name="King R."/>
        </authorList>
    </citation>
    <scope>NUCLEOTIDE SEQUENCE</scope>
</reference>
<evidence type="ECO:0000256" key="8">
    <source>
        <dbReference type="ARBA" id="ARBA00023180"/>
    </source>
</evidence>
<dbReference type="Gene3D" id="1.20.1250.20">
    <property type="entry name" value="MFS general substrate transporter like domains"/>
    <property type="match status" value="1"/>
</dbReference>
<dbReference type="PROSITE" id="PS00216">
    <property type="entry name" value="SUGAR_TRANSPORT_1"/>
    <property type="match status" value="2"/>
</dbReference>
<dbReference type="InterPro" id="IPR005828">
    <property type="entry name" value="MFS_sugar_transport-like"/>
</dbReference>
<evidence type="ECO:0000259" key="10">
    <source>
        <dbReference type="PROSITE" id="PS50850"/>
    </source>
</evidence>
<feature type="transmembrane region" description="Helical" evidence="9">
    <location>
        <begin position="316"/>
        <end position="338"/>
    </location>
</feature>
<dbReference type="GO" id="GO:0005886">
    <property type="term" value="C:plasma membrane"/>
    <property type="evidence" value="ECO:0007669"/>
    <property type="project" value="UniProtKB-SubCell"/>
</dbReference>
<feature type="transmembrane region" description="Helical" evidence="9">
    <location>
        <begin position="350"/>
        <end position="374"/>
    </location>
</feature>
<dbReference type="InterPro" id="IPR050549">
    <property type="entry name" value="MFS_Trehalose_Transporter"/>
</dbReference>
<dbReference type="EMBL" id="OU896721">
    <property type="protein sequence ID" value="CAH1153891.1"/>
    <property type="molecule type" value="Genomic_DNA"/>
</dbReference>
<feature type="transmembrane region" description="Helical" evidence="9">
    <location>
        <begin position="289"/>
        <end position="309"/>
    </location>
</feature>
<gene>
    <name evidence="11" type="ORF">PHAECO_LOCUS4629</name>
</gene>
<keyword evidence="3" id="KW-1003">Cell membrane</keyword>
<dbReference type="AlphaFoldDB" id="A0A9P0DQG8"/>
<dbReference type="GO" id="GO:0022857">
    <property type="term" value="F:transmembrane transporter activity"/>
    <property type="evidence" value="ECO:0007669"/>
    <property type="project" value="InterPro"/>
</dbReference>
<feature type="transmembrane region" description="Helical" evidence="9">
    <location>
        <begin position="386"/>
        <end position="409"/>
    </location>
</feature>
<reference evidence="11" key="1">
    <citation type="submission" date="2022-01" db="EMBL/GenBank/DDBJ databases">
        <authorList>
            <person name="King R."/>
        </authorList>
    </citation>
    <scope>NUCLEOTIDE SEQUENCE</scope>
</reference>
<dbReference type="PANTHER" id="PTHR48021">
    <property type="match status" value="1"/>
</dbReference>
<keyword evidence="7 9" id="KW-0472">Membrane</keyword>
<feature type="transmembrane region" description="Helical" evidence="9">
    <location>
        <begin position="167"/>
        <end position="185"/>
    </location>
</feature>
<accession>A0A9P0DQG8</accession>
<dbReference type="Pfam" id="PF00083">
    <property type="entry name" value="Sugar_tr"/>
    <property type="match status" value="1"/>
</dbReference>
<dbReference type="Proteomes" id="UP001153737">
    <property type="component" value="Chromosome 15"/>
</dbReference>
<evidence type="ECO:0000313" key="12">
    <source>
        <dbReference type="Proteomes" id="UP001153737"/>
    </source>
</evidence>
<dbReference type="PANTHER" id="PTHR48021:SF46">
    <property type="entry name" value="MAJOR FACILITATOR SUPERFAMILY (MFS) PROFILE DOMAIN-CONTAINING PROTEIN"/>
    <property type="match status" value="1"/>
</dbReference>
<dbReference type="OrthoDB" id="6133115at2759"/>
<dbReference type="InterPro" id="IPR003663">
    <property type="entry name" value="Sugar/inositol_transpt"/>
</dbReference>
<feature type="transmembrane region" description="Helical" evidence="9">
    <location>
        <begin position="142"/>
        <end position="161"/>
    </location>
</feature>
<feature type="transmembrane region" description="Helical" evidence="9">
    <location>
        <begin position="415"/>
        <end position="437"/>
    </location>
</feature>
<evidence type="ECO:0000256" key="2">
    <source>
        <dbReference type="ARBA" id="ARBA00022448"/>
    </source>
</evidence>
<dbReference type="SUPFAM" id="SSF103473">
    <property type="entry name" value="MFS general substrate transporter"/>
    <property type="match status" value="1"/>
</dbReference>
<evidence type="ECO:0000256" key="1">
    <source>
        <dbReference type="ARBA" id="ARBA00004651"/>
    </source>
</evidence>
<feature type="transmembrane region" description="Helical" evidence="9">
    <location>
        <begin position="108"/>
        <end position="130"/>
    </location>
</feature>
<feature type="transmembrane region" description="Helical" evidence="9">
    <location>
        <begin position="251"/>
        <end position="277"/>
    </location>
</feature>
<keyword evidence="5 9" id="KW-0812">Transmembrane</keyword>
<keyword evidence="12" id="KW-1185">Reference proteome</keyword>
<sequence length="471" mass="52098">MSLLQNFKGTSTQMVAAISGTLFAISDGMTYGWTAPFIPYLISDKSHIKTTKHEAEYLETALLLGSFCGLPITIYLVDKIGRKKSLLLASCVVLLAWIAKAFGNNIWYFFVARFFCGMSGNMAFVAAPMYIAEIADQKIRGFLSSIIYIMMLLGCLIVYSVGPYLPYYIPSIIGVIVAGTELLIFSRVPESPLYLLSKNKPERALESLKYFKPYTNATKEMDDLVEVLREQQKNKGKFWDLLTVSSNRKAILIMTVLNAGQHLCAYTVILMNLHLILEAAGSIYMDPPIAAILFATLMLLAAMFASFQIDNYGRKVLLIFSSVLTALCLLSIAVYFNLKQMGVDVDGVSWIPIASVMVYGAVFKIGIGLVPIVVTAEIFPTDLKAIGMTLSDAMFILGGIVGLQLYQWLSDSYGLYVSFYLFAACGFFIALFTIFVVPETKGRSLDEIQAILKGEKPPRLNNGSNRMDQPE</sequence>
<dbReference type="InterPro" id="IPR020846">
    <property type="entry name" value="MFS_dom"/>
</dbReference>
<feature type="transmembrane region" description="Helical" evidence="9">
    <location>
        <begin position="58"/>
        <end position="78"/>
    </location>
</feature>
<evidence type="ECO:0000256" key="5">
    <source>
        <dbReference type="ARBA" id="ARBA00022692"/>
    </source>
</evidence>
<protein>
    <recommendedName>
        <fullName evidence="10">Major facilitator superfamily (MFS) profile domain-containing protein</fullName>
    </recommendedName>
</protein>
<evidence type="ECO:0000256" key="4">
    <source>
        <dbReference type="ARBA" id="ARBA00022597"/>
    </source>
</evidence>
<comment type="subcellular location">
    <subcellularLocation>
        <location evidence="1">Cell membrane</location>
        <topology evidence="1">Multi-pass membrane protein</topology>
    </subcellularLocation>
</comment>
<evidence type="ECO:0000256" key="7">
    <source>
        <dbReference type="ARBA" id="ARBA00023136"/>
    </source>
</evidence>
<evidence type="ECO:0000256" key="9">
    <source>
        <dbReference type="SAM" id="Phobius"/>
    </source>
</evidence>
<name>A0A9P0DQG8_PHACE</name>
<proteinExistence type="predicted"/>
<feature type="domain" description="Major facilitator superfamily (MFS) profile" evidence="10">
    <location>
        <begin position="12"/>
        <end position="441"/>
    </location>
</feature>
<evidence type="ECO:0000313" key="11">
    <source>
        <dbReference type="EMBL" id="CAH1153891.1"/>
    </source>
</evidence>
<dbReference type="PROSITE" id="PS50850">
    <property type="entry name" value="MFS"/>
    <property type="match status" value="1"/>
</dbReference>
<evidence type="ECO:0000256" key="6">
    <source>
        <dbReference type="ARBA" id="ARBA00022989"/>
    </source>
</evidence>
<keyword evidence="8" id="KW-0325">Glycoprotein</keyword>
<evidence type="ECO:0000256" key="3">
    <source>
        <dbReference type="ARBA" id="ARBA00022475"/>
    </source>
</evidence>
<keyword evidence="2" id="KW-0813">Transport</keyword>
<feature type="transmembrane region" description="Helical" evidence="9">
    <location>
        <begin position="85"/>
        <end position="102"/>
    </location>
</feature>
<dbReference type="FunFam" id="1.20.1250.20:FF:000218">
    <property type="entry name" value="facilitated trehalose transporter Tret1"/>
    <property type="match status" value="1"/>
</dbReference>
<dbReference type="PRINTS" id="PR00171">
    <property type="entry name" value="SUGRTRNSPORT"/>
</dbReference>
<keyword evidence="4" id="KW-0762">Sugar transport</keyword>
<dbReference type="InterPro" id="IPR036259">
    <property type="entry name" value="MFS_trans_sf"/>
</dbReference>
<organism evidence="11 12">
    <name type="scientific">Phaedon cochleariae</name>
    <name type="common">Mustard beetle</name>
    <dbReference type="NCBI Taxonomy" id="80249"/>
    <lineage>
        <taxon>Eukaryota</taxon>
        <taxon>Metazoa</taxon>
        <taxon>Ecdysozoa</taxon>
        <taxon>Arthropoda</taxon>
        <taxon>Hexapoda</taxon>
        <taxon>Insecta</taxon>
        <taxon>Pterygota</taxon>
        <taxon>Neoptera</taxon>
        <taxon>Endopterygota</taxon>
        <taxon>Coleoptera</taxon>
        <taxon>Polyphaga</taxon>
        <taxon>Cucujiformia</taxon>
        <taxon>Chrysomeloidea</taxon>
        <taxon>Chrysomelidae</taxon>
        <taxon>Chrysomelinae</taxon>
        <taxon>Chrysomelini</taxon>
        <taxon>Phaedon</taxon>
    </lineage>
</organism>